<organism evidence="1 2">
    <name type="scientific">Phaseolus angularis</name>
    <name type="common">Azuki bean</name>
    <name type="synonym">Vigna angularis</name>
    <dbReference type="NCBI Taxonomy" id="3914"/>
    <lineage>
        <taxon>Eukaryota</taxon>
        <taxon>Viridiplantae</taxon>
        <taxon>Streptophyta</taxon>
        <taxon>Embryophyta</taxon>
        <taxon>Tracheophyta</taxon>
        <taxon>Spermatophyta</taxon>
        <taxon>Magnoliopsida</taxon>
        <taxon>eudicotyledons</taxon>
        <taxon>Gunneridae</taxon>
        <taxon>Pentapetalae</taxon>
        <taxon>rosids</taxon>
        <taxon>fabids</taxon>
        <taxon>Fabales</taxon>
        <taxon>Fabaceae</taxon>
        <taxon>Papilionoideae</taxon>
        <taxon>50 kb inversion clade</taxon>
        <taxon>NPAAA clade</taxon>
        <taxon>indigoferoid/millettioid clade</taxon>
        <taxon>Phaseoleae</taxon>
        <taxon>Vigna</taxon>
    </lineage>
</organism>
<proteinExistence type="predicted"/>
<evidence type="ECO:0000313" key="1">
    <source>
        <dbReference type="EMBL" id="KOM40843.1"/>
    </source>
</evidence>
<evidence type="ECO:0000313" key="2">
    <source>
        <dbReference type="Proteomes" id="UP000053144"/>
    </source>
</evidence>
<protein>
    <submittedName>
        <fullName evidence="1">Uncharacterized protein</fullName>
    </submittedName>
</protein>
<gene>
    <name evidence="1" type="ORF">LR48_Vigan04g104100</name>
</gene>
<dbReference type="Proteomes" id="UP000053144">
    <property type="component" value="Chromosome 4"/>
</dbReference>
<dbReference type="EMBL" id="CM003374">
    <property type="protein sequence ID" value="KOM40843.1"/>
    <property type="molecule type" value="Genomic_DNA"/>
</dbReference>
<name>A0A0L9UDL1_PHAAN</name>
<reference evidence="2" key="1">
    <citation type="journal article" date="2015" name="Proc. Natl. Acad. Sci. U.S.A.">
        <title>Genome sequencing of adzuki bean (Vigna angularis) provides insight into high starch and low fat accumulation and domestication.</title>
        <authorList>
            <person name="Yang K."/>
            <person name="Tian Z."/>
            <person name="Chen C."/>
            <person name="Luo L."/>
            <person name="Zhao B."/>
            <person name="Wang Z."/>
            <person name="Yu L."/>
            <person name="Li Y."/>
            <person name="Sun Y."/>
            <person name="Li W."/>
            <person name="Chen Y."/>
            <person name="Li Y."/>
            <person name="Zhang Y."/>
            <person name="Ai D."/>
            <person name="Zhao J."/>
            <person name="Shang C."/>
            <person name="Ma Y."/>
            <person name="Wu B."/>
            <person name="Wang M."/>
            <person name="Gao L."/>
            <person name="Sun D."/>
            <person name="Zhang P."/>
            <person name="Guo F."/>
            <person name="Wang W."/>
            <person name="Li Y."/>
            <person name="Wang J."/>
            <person name="Varshney R.K."/>
            <person name="Wang J."/>
            <person name="Ling H.Q."/>
            <person name="Wan P."/>
        </authorList>
    </citation>
    <scope>NUCLEOTIDE SEQUENCE</scope>
    <source>
        <strain evidence="2">cv. Jingnong 6</strain>
    </source>
</reference>
<accession>A0A0L9UDL1</accession>
<sequence>MEIHDVVNDVCTDLDNSFDDSLMDCVELMEIGKVIFEEPIQVESKLKLLIGLDKMQTSVYILLHAKPMEPVTDFFHIVSGHSVILDKIFFVDQIKTSNIRCSDSDTYVLNDLLDDSAFACNNFEMLDEIFVVHHIKTPIDGCSDLNVLLSDDLLEDQMNDSDTIAHVFIETHVDFEFDIGVVEFNGKEVAGTEATLVEVRDGLNETQVEFNKPILFLSF</sequence>
<dbReference type="Gramene" id="KOM40843">
    <property type="protein sequence ID" value="KOM40843"/>
    <property type="gene ID" value="LR48_Vigan04g104100"/>
</dbReference>
<dbReference type="AlphaFoldDB" id="A0A0L9UDL1"/>